<dbReference type="STRING" id="1508404.JMA_33250"/>
<name>A0A0B5AV80_9BACL</name>
<keyword evidence="3" id="KW-1185">Reference proteome</keyword>
<evidence type="ECO:0000313" key="3">
    <source>
        <dbReference type="Proteomes" id="UP000031449"/>
    </source>
</evidence>
<dbReference type="Proteomes" id="UP000031449">
    <property type="component" value="Chromosome"/>
</dbReference>
<proteinExistence type="predicted"/>
<evidence type="ECO:0000313" key="2">
    <source>
        <dbReference type="EMBL" id="AJD92642.1"/>
    </source>
</evidence>
<organism evidence="2 3">
    <name type="scientific">Jeotgalibacillus malaysiensis</name>
    <dbReference type="NCBI Taxonomy" id="1508404"/>
    <lineage>
        <taxon>Bacteria</taxon>
        <taxon>Bacillati</taxon>
        <taxon>Bacillota</taxon>
        <taxon>Bacilli</taxon>
        <taxon>Bacillales</taxon>
        <taxon>Caryophanaceae</taxon>
        <taxon>Jeotgalibacillus</taxon>
    </lineage>
</organism>
<sequence>MSNASEPTRMDKLKSREKIFLGLLIGGALGLNFRLINVLMIDDITMQTVSNMELGIYILFFVVAVAGMLWVRKQKRIELEKNPELEKKS</sequence>
<dbReference type="HOGENOM" id="CLU_2450637_0_0_9"/>
<keyword evidence="1" id="KW-1133">Transmembrane helix</keyword>
<protein>
    <submittedName>
        <fullName evidence="2">Uncharacterized protein</fullName>
    </submittedName>
</protein>
<dbReference type="AlphaFoldDB" id="A0A0B5AV80"/>
<accession>A0A0B5AV80</accession>
<dbReference type="BioCyc" id="JESP1508404:G14D9-12606-MONOMER"/>
<gene>
    <name evidence="2" type="ORF">JMA_33250</name>
</gene>
<dbReference type="EMBL" id="CP009416">
    <property type="protein sequence ID" value="AJD92642.1"/>
    <property type="molecule type" value="Genomic_DNA"/>
</dbReference>
<reference evidence="2 3" key="1">
    <citation type="submission" date="2014-08" db="EMBL/GenBank/DDBJ databases">
        <title>Complete genome of a marine bacteria Jeotgalibacillus malaysiensis.</title>
        <authorList>
            <person name="Yaakop A.S."/>
            <person name="Chan K.-G."/>
            <person name="Goh K.M."/>
        </authorList>
    </citation>
    <scope>NUCLEOTIDE SEQUENCE [LARGE SCALE GENOMIC DNA]</scope>
    <source>
        <strain evidence="2 3">D5</strain>
    </source>
</reference>
<feature type="transmembrane region" description="Helical" evidence="1">
    <location>
        <begin position="20"/>
        <end position="42"/>
    </location>
</feature>
<dbReference type="OrthoDB" id="2454017at2"/>
<dbReference type="KEGG" id="jeo:JMA_33250"/>
<keyword evidence="1" id="KW-0812">Transmembrane</keyword>
<evidence type="ECO:0000256" key="1">
    <source>
        <dbReference type="SAM" id="Phobius"/>
    </source>
</evidence>
<keyword evidence="1" id="KW-0472">Membrane</keyword>
<feature type="transmembrane region" description="Helical" evidence="1">
    <location>
        <begin position="54"/>
        <end position="71"/>
    </location>
</feature>